<dbReference type="Proteomes" id="UP000268310">
    <property type="component" value="Chromosome"/>
</dbReference>
<protein>
    <submittedName>
        <fullName evidence="1">Uncharacterized protein</fullName>
    </submittedName>
</protein>
<dbReference type="Gene3D" id="3.30.1330.40">
    <property type="entry name" value="RutC-like"/>
    <property type="match status" value="1"/>
</dbReference>
<dbReference type="Pfam" id="PF01042">
    <property type="entry name" value="Ribonuc_L-PSP"/>
    <property type="match status" value="1"/>
</dbReference>
<dbReference type="SUPFAM" id="SSF55298">
    <property type="entry name" value="YjgF-like"/>
    <property type="match status" value="1"/>
</dbReference>
<dbReference type="InterPro" id="IPR035959">
    <property type="entry name" value="RutC-like_sf"/>
</dbReference>
<evidence type="ECO:0000313" key="2">
    <source>
        <dbReference type="Proteomes" id="UP000268310"/>
    </source>
</evidence>
<gene>
    <name evidence="1" type="ORF">C7K38_00890</name>
</gene>
<dbReference type="RefSeq" id="WP_123933926.1">
    <property type="nucleotide sequence ID" value="NZ_CP027783.1"/>
</dbReference>
<accession>A0ABM7A6J8</accession>
<organism evidence="1 2">
    <name type="scientific">Tetragenococcus osmophilus</name>
    <dbReference type="NCBI Taxonomy" id="526944"/>
    <lineage>
        <taxon>Bacteria</taxon>
        <taxon>Bacillati</taxon>
        <taxon>Bacillota</taxon>
        <taxon>Bacilli</taxon>
        <taxon>Lactobacillales</taxon>
        <taxon>Enterococcaceae</taxon>
        <taxon>Tetragenococcus</taxon>
    </lineage>
</organism>
<evidence type="ECO:0000313" key="1">
    <source>
        <dbReference type="EMBL" id="AYW47048.1"/>
    </source>
</evidence>
<sequence length="92" mass="10705">MCKKIEQIKMYPDSYTAFNLSQGIMVDDLLFVSGQTGVNERGELLYKDEFQRQAEKAFSNLSRVLENGNSSCWRNFKKYFCLSKVITFLTIK</sequence>
<reference evidence="1 2" key="1">
    <citation type="journal article" date="2012" name="Int. J. Syst. Evol. Microbiol.">
        <title>Characterization of Tetragenococcus strains from sugar thick juice reveals a novel species, Tetragenococcus osmophilus sp. nov., and divides Tetragenococcus halophilus into two subspecies, T. halophilus subsp. halophilus subsp. nov. and T. halophilus subsp. flandriensis subsp. nov.</title>
        <authorList>
            <person name="Juste A."/>
            <person name="Van Trappen S."/>
            <person name="Verreth C."/>
            <person name="Cleenwerck I."/>
            <person name="De Vos P."/>
            <person name="Lievens B."/>
            <person name="Willems K.A."/>
        </authorList>
    </citation>
    <scope>NUCLEOTIDE SEQUENCE [LARGE SCALE GENOMIC DNA]</scope>
    <source>
        <strain evidence="1 2">JCM 31126</strain>
    </source>
</reference>
<dbReference type="InterPro" id="IPR006175">
    <property type="entry name" value="YjgF/YER057c/UK114"/>
</dbReference>
<proteinExistence type="predicted"/>
<dbReference type="EMBL" id="CP027783">
    <property type="protein sequence ID" value="AYW47048.1"/>
    <property type="molecule type" value="Genomic_DNA"/>
</dbReference>
<name>A0ABM7A6J8_9ENTE</name>
<keyword evidence="2" id="KW-1185">Reference proteome</keyword>